<accession>A0A6S7D4F6</accession>
<proteinExistence type="predicted"/>
<reference evidence="2 3" key="1">
    <citation type="submission" date="2020-04" db="EMBL/GenBank/DDBJ databases">
        <authorList>
            <person name="De Canck E."/>
        </authorList>
    </citation>
    <scope>NUCLEOTIDE SEQUENCE [LARGE SCALE GENOMIC DNA]</scope>
    <source>
        <strain evidence="2 3">LMG 28614</strain>
    </source>
</reference>
<dbReference type="RefSeq" id="WP_246279131.1">
    <property type="nucleotide sequence ID" value="NZ_CADIKK010000020.1"/>
</dbReference>
<gene>
    <name evidence="2" type="ORF">LMG28614_04227</name>
</gene>
<keyword evidence="1" id="KW-0472">Membrane</keyword>
<evidence type="ECO:0000313" key="3">
    <source>
        <dbReference type="Proteomes" id="UP000494365"/>
    </source>
</evidence>
<evidence type="ECO:0000256" key="1">
    <source>
        <dbReference type="SAM" id="Phobius"/>
    </source>
</evidence>
<dbReference type="AlphaFoldDB" id="A0A6S7D4F6"/>
<keyword evidence="1" id="KW-0812">Transmembrane</keyword>
<organism evidence="2 3">
    <name type="scientific">Paraburkholderia ultramafica</name>
    <dbReference type="NCBI Taxonomy" id="1544867"/>
    <lineage>
        <taxon>Bacteria</taxon>
        <taxon>Pseudomonadati</taxon>
        <taxon>Pseudomonadota</taxon>
        <taxon>Betaproteobacteria</taxon>
        <taxon>Burkholderiales</taxon>
        <taxon>Burkholderiaceae</taxon>
        <taxon>Paraburkholderia</taxon>
    </lineage>
</organism>
<sequence>MERKRLIKIKSSQRPIRLRRLLSAHEIAALLVLAAGSVELSAGTPDFLALQNDGLVCVVESRYALTTAGSAVLYQCKKKTTLQWS</sequence>
<protein>
    <submittedName>
        <fullName evidence="2">Uncharacterized protein</fullName>
    </submittedName>
</protein>
<keyword evidence="3" id="KW-1185">Reference proteome</keyword>
<dbReference type="Proteomes" id="UP000494365">
    <property type="component" value="Unassembled WGS sequence"/>
</dbReference>
<feature type="transmembrane region" description="Helical" evidence="1">
    <location>
        <begin position="21"/>
        <end position="38"/>
    </location>
</feature>
<evidence type="ECO:0000313" key="2">
    <source>
        <dbReference type="EMBL" id="CAB3795796.1"/>
    </source>
</evidence>
<name>A0A6S7D4F6_9BURK</name>
<keyword evidence="1" id="KW-1133">Transmembrane helix</keyword>
<dbReference type="EMBL" id="CADIKK010000020">
    <property type="protein sequence ID" value="CAB3795796.1"/>
    <property type="molecule type" value="Genomic_DNA"/>
</dbReference>